<reference evidence="1 2" key="1">
    <citation type="submission" date="2024-03" db="EMBL/GenBank/DDBJ databases">
        <title>Draft genome sequence of Pseudonocardia nematodicida JCM 31783.</title>
        <authorList>
            <person name="Butdee W."/>
            <person name="Duangmal K."/>
        </authorList>
    </citation>
    <scope>NUCLEOTIDE SEQUENCE [LARGE SCALE GENOMIC DNA]</scope>
    <source>
        <strain evidence="1 2">JCM 31783</strain>
    </source>
</reference>
<keyword evidence="1" id="KW-0808">Transferase</keyword>
<evidence type="ECO:0000313" key="2">
    <source>
        <dbReference type="Proteomes" id="UP001494902"/>
    </source>
</evidence>
<dbReference type="RefSeq" id="WP_349296204.1">
    <property type="nucleotide sequence ID" value="NZ_JBEDNQ010000001.1"/>
</dbReference>
<sequence>MDGQRRSAHHFGPRAGDPGGMASVIASYAELPLEQFDLRFSTTASIGSRFHSAEHLPGATLALLGAAARRPRPVVHVHLAEGGSLLREGSLLRLARALGLPTVATMHAAHLDTVVREDRRRLTGVLRAAHVVHALGPRNAELIAEATGRDDVVVVPNCVRVRPLCGTAGDRPPRALFAGEIGTRKGVDVLLAAWPAVRAALPGAELLVLGPRREPALVRELDGVTWGGEVSRERVLAELDRCRVAVLPSRLEAQPMFVLEAMVAGRPVVTTPIAEIPGTVADTAGLVGVGDAGALAAALRTHLRDPGHATRTGLAERERAIARFSTTTVARRVESLYDTALDRAGADLLAVVRP</sequence>
<dbReference type="CDD" id="cd03801">
    <property type="entry name" value="GT4_PimA-like"/>
    <property type="match status" value="1"/>
</dbReference>
<dbReference type="Proteomes" id="UP001494902">
    <property type="component" value="Unassembled WGS sequence"/>
</dbReference>
<keyword evidence="1" id="KW-0328">Glycosyltransferase</keyword>
<gene>
    <name evidence="1" type="ORF">WIS52_01415</name>
</gene>
<keyword evidence="2" id="KW-1185">Reference proteome</keyword>
<dbReference type="Gene3D" id="3.40.50.2000">
    <property type="entry name" value="Glycogen Phosphorylase B"/>
    <property type="match status" value="2"/>
</dbReference>
<comment type="caution">
    <text evidence="1">The sequence shown here is derived from an EMBL/GenBank/DDBJ whole genome shotgun (WGS) entry which is preliminary data.</text>
</comment>
<name>A0ABV1K3T2_9PSEU</name>
<accession>A0ABV1K3T2</accession>
<dbReference type="PANTHER" id="PTHR12526:SF636">
    <property type="entry name" value="BLL3647 PROTEIN"/>
    <property type="match status" value="1"/>
</dbReference>
<protein>
    <submittedName>
        <fullName evidence="1">Glycosyltransferase family 4 protein</fullName>
        <ecNumber evidence="1">2.4.-.-</ecNumber>
    </submittedName>
</protein>
<evidence type="ECO:0000313" key="1">
    <source>
        <dbReference type="EMBL" id="MEQ3549114.1"/>
    </source>
</evidence>
<dbReference type="GO" id="GO:0016757">
    <property type="term" value="F:glycosyltransferase activity"/>
    <property type="evidence" value="ECO:0007669"/>
    <property type="project" value="UniProtKB-KW"/>
</dbReference>
<organism evidence="1 2">
    <name type="scientific">Pseudonocardia nematodicida</name>
    <dbReference type="NCBI Taxonomy" id="1206997"/>
    <lineage>
        <taxon>Bacteria</taxon>
        <taxon>Bacillati</taxon>
        <taxon>Actinomycetota</taxon>
        <taxon>Actinomycetes</taxon>
        <taxon>Pseudonocardiales</taxon>
        <taxon>Pseudonocardiaceae</taxon>
        <taxon>Pseudonocardia</taxon>
    </lineage>
</organism>
<dbReference type="EMBL" id="JBEDNQ010000001">
    <property type="protein sequence ID" value="MEQ3549114.1"/>
    <property type="molecule type" value="Genomic_DNA"/>
</dbReference>
<dbReference type="Pfam" id="PF13692">
    <property type="entry name" value="Glyco_trans_1_4"/>
    <property type="match status" value="1"/>
</dbReference>
<dbReference type="SUPFAM" id="SSF53756">
    <property type="entry name" value="UDP-Glycosyltransferase/glycogen phosphorylase"/>
    <property type="match status" value="1"/>
</dbReference>
<proteinExistence type="predicted"/>
<dbReference type="PANTHER" id="PTHR12526">
    <property type="entry name" value="GLYCOSYLTRANSFERASE"/>
    <property type="match status" value="1"/>
</dbReference>
<dbReference type="EC" id="2.4.-.-" evidence="1"/>